<reference evidence="3" key="1">
    <citation type="journal article" date="2013" name="Nat. Genet.">
        <title>The draft genomes of soft-shell turtle and green sea turtle yield insights into the development and evolution of the turtle-specific body plan.</title>
        <authorList>
            <person name="Wang Z."/>
            <person name="Pascual-Anaya J."/>
            <person name="Zadissa A."/>
            <person name="Li W."/>
            <person name="Niimura Y."/>
            <person name="Huang Z."/>
            <person name="Li C."/>
            <person name="White S."/>
            <person name="Xiong Z."/>
            <person name="Fang D."/>
            <person name="Wang B."/>
            <person name="Ming Y."/>
            <person name="Chen Y."/>
            <person name="Zheng Y."/>
            <person name="Kuraku S."/>
            <person name="Pignatelli M."/>
            <person name="Herrero J."/>
            <person name="Beal K."/>
            <person name="Nozawa M."/>
            <person name="Li Q."/>
            <person name="Wang J."/>
            <person name="Zhang H."/>
            <person name="Yu L."/>
            <person name="Shigenobu S."/>
            <person name="Wang J."/>
            <person name="Liu J."/>
            <person name="Flicek P."/>
            <person name="Searle S."/>
            <person name="Wang J."/>
            <person name="Kuratani S."/>
            <person name="Yin Y."/>
            <person name="Aken B."/>
            <person name="Zhang G."/>
            <person name="Irie N."/>
        </authorList>
    </citation>
    <scope>NUCLEOTIDE SEQUENCE [LARGE SCALE GENOMIC DNA]</scope>
</reference>
<dbReference type="EMBL" id="KB476411">
    <property type="protein sequence ID" value="EMP42273.1"/>
    <property type="molecule type" value="Genomic_DNA"/>
</dbReference>
<evidence type="ECO:0000256" key="1">
    <source>
        <dbReference type="SAM" id="MobiDB-lite"/>
    </source>
</evidence>
<name>M7CC38_CHEMY</name>
<evidence type="ECO:0000313" key="3">
    <source>
        <dbReference type="Proteomes" id="UP000031443"/>
    </source>
</evidence>
<feature type="compositionally biased region" description="Basic and acidic residues" evidence="1">
    <location>
        <begin position="10"/>
        <end position="20"/>
    </location>
</feature>
<protein>
    <submittedName>
        <fullName evidence="2">Uncharacterized protein</fullName>
    </submittedName>
</protein>
<feature type="compositionally biased region" description="Acidic residues" evidence="1">
    <location>
        <begin position="21"/>
        <end position="34"/>
    </location>
</feature>
<keyword evidence="3" id="KW-1185">Reference proteome</keyword>
<feature type="region of interest" description="Disordered" evidence="1">
    <location>
        <begin position="1"/>
        <end position="63"/>
    </location>
</feature>
<dbReference type="AlphaFoldDB" id="M7CC38"/>
<accession>M7CC38</accession>
<sequence length="63" mass="6869">MDISAGLEAAAERRSNPEDKVVDEELELDNDLEPMEGSPSGEDSQELFSTPEETSQSQQLLSS</sequence>
<proteinExistence type="predicted"/>
<gene>
    <name evidence="2" type="ORF">UY3_00433</name>
</gene>
<dbReference type="Proteomes" id="UP000031443">
    <property type="component" value="Unassembled WGS sequence"/>
</dbReference>
<organism evidence="2 3">
    <name type="scientific">Chelonia mydas</name>
    <name type="common">Green sea-turtle</name>
    <name type="synonym">Chelonia agassizi</name>
    <dbReference type="NCBI Taxonomy" id="8469"/>
    <lineage>
        <taxon>Eukaryota</taxon>
        <taxon>Metazoa</taxon>
        <taxon>Chordata</taxon>
        <taxon>Craniata</taxon>
        <taxon>Vertebrata</taxon>
        <taxon>Euteleostomi</taxon>
        <taxon>Archelosauria</taxon>
        <taxon>Testudinata</taxon>
        <taxon>Testudines</taxon>
        <taxon>Cryptodira</taxon>
        <taxon>Durocryptodira</taxon>
        <taxon>Americhelydia</taxon>
        <taxon>Chelonioidea</taxon>
        <taxon>Cheloniidae</taxon>
        <taxon>Chelonia</taxon>
    </lineage>
</organism>
<evidence type="ECO:0000313" key="2">
    <source>
        <dbReference type="EMBL" id="EMP42273.1"/>
    </source>
</evidence>